<dbReference type="AlphaFoldDB" id="A0A645FHV2"/>
<sequence length="191" mass="21361">MADFKDNMYRRLRSAGQWLKRAEESFDKDRDVRAELDLMLAQAELQHAKEASRTRHWRYKYSLLTQGAAAVMAMVIAVVGFGGAYWWFNQHRTSDNQTPAVVSEPLQSPQHPAAVSSLPEQPKVQQLPSEAIVKPVSASTTGKSEHPPKLTAAENRVKDDDGPYRAEKEVVLPPDELQKLVRAAGKSLRGQ</sequence>
<organism evidence="3">
    <name type="scientific">bioreactor metagenome</name>
    <dbReference type="NCBI Taxonomy" id="1076179"/>
    <lineage>
        <taxon>unclassified sequences</taxon>
        <taxon>metagenomes</taxon>
        <taxon>ecological metagenomes</taxon>
    </lineage>
</organism>
<feature type="compositionally biased region" description="Polar residues" evidence="1">
    <location>
        <begin position="98"/>
        <end position="110"/>
    </location>
</feature>
<evidence type="ECO:0000256" key="1">
    <source>
        <dbReference type="SAM" id="MobiDB-lite"/>
    </source>
</evidence>
<keyword evidence="2" id="KW-0812">Transmembrane</keyword>
<proteinExistence type="predicted"/>
<gene>
    <name evidence="3" type="ORF">SDC9_160422</name>
</gene>
<reference evidence="3" key="1">
    <citation type="submission" date="2019-08" db="EMBL/GenBank/DDBJ databases">
        <authorList>
            <person name="Kucharzyk K."/>
            <person name="Murdoch R.W."/>
            <person name="Higgins S."/>
            <person name="Loffler F."/>
        </authorList>
    </citation>
    <scope>NUCLEOTIDE SEQUENCE</scope>
</reference>
<dbReference type="EMBL" id="VSSQ01059558">
    <property type="protein sequence ID" value="MPN13102.1"/>
    <property type="molecule type" value="Genomic_DNA"/>
</dbReference>
<accession>A0A645FHV2</accession>
<name>A0A645FHV2_9ZZZZ</name>
<keyword evidence="2" id="KW-1133">Transmembrane helix</keyword>
<evidence type="ECO:0000256" key="2">
    <source>
        <dbReference type="SAM" id="Phobius"/>
    </source>
</evidence>
<feature type="region of interest" description="Disordered" evidence="1">
    <location>
        <begin position="98"/>
        <end position="167"/>
    </location>
</feature>
<comment type="caution">
    <text evidence="3">The sequence shown here is derived from an EMBL/GenBank/DDBJ whole genome shotgun (WGS) entry which is preliminary data.</text>
</comment>
<feature type="compositionally biased region" description="Basic and acidic residues" evidence="1">
    <location>
        <begin position="155"/>
        <end position="167"/>
    </location>
</feature>
<feature type="transmembrane region" description="Helical" evidence="2">
    <location>
        <begin position="63"/>
        <end position="88"/>
    </location>
</feature>
<protein>
    <submittedName>
        <fullName evidence="3">Uncharacterized protein</fullName>
    </submittedName>
</protein>
<evidence type="ECO:0000313" key="3">
    <source>
        <dbReference type="EMBL" id="MPN13102.1"/>
    </source>
</evidence>
<keyword evidence="2" id="KW-0472">Membrane</keyword>